<dbReference type="Pfam" id="PF07727">
    <property type="entry name" value="RVT_2"/>
    <property type="match status" value="1"/>
</dbReference>
<feature type="domain" description="GOST seven transmembrane" evidence="9">
    <location>
        <begin position="1543"/>
        <end position="1712"/>
    </location>
</feature>
<feature type="domain" description="GAG-pre-integrase" evidence="11">
    <location>
        <begin position="760"/>
        <end position="831"/>
    </location>
</feature>
<evidence type="ECO:0000256" key="8">
    <source>
        <dbReference type="SAM" id="Phobius"/>
    </source>
</evidence>
<evidence type="ECO:0000256" key="1">
    <source>
        <dbReference type="ARBA" id="ARBA00004141"/>
    </source>
</evidence>
<feature type="domain" description="GOST seven transmembrane" evidence="9">
    <location>
        <begin position="1713"/>
        <end position="1769"/>
    </location>
</feature>
<evidence type="ECO:0000259" key="10">
    <source>
        <dbReference type="Pfam" id="PF07727"/>
    </source>
</evidence>
<feature type="region of interest" description="Disordered" evidence="7">
    <location>
        <begin position="1773"/>
        <end position="1830"/>
    </location>
</feature>
<evidence type="ECO:0000259" key="9">
    <source>
        <dbReference type="Pfam" id="PF06814"/>
    </source>
</evidence>
<feature type="transmembrane region" description="Helical" evidence="8">
    <location>
        <begin position="1547"/>
        <end position="1567"/>
    </location>
</feature>
<feature type="transmembrane region" description="Helical" evidence="8">
    <location>
        <begin position="1739"/>
        <end position="1763"/>
    </location>
</feature>
<evidence type="ECO:0000313" key="13">
    <source>
        <dbReference type="EMBL" id="GEU60281.1"/>
    </source>
</evidence>
<feature type="transmembrane region" description="Helical" evidence="8">
    <location>
        <begin position="1708"/>
        <end position="1727"/>
    </location>
</feature>
<keyword evidence="2 8" id="KW-0812">Transmembrane</keyword>
<evidence type="ECO:0000256" key="7">
    <source>
        <dbReference type="SAM" id="MobiDB-lite"/>
    </source>
</evidence>
<feature type="compositionally biased region" description="Acidic residues" evidence="7">
    <location>
        <begin position="1812"/>
        <end position="1823"/>
    </location>
</feature>
<feature type="compositionally biased region" description="Acidic residues" evidence="7">
    <location>
        <begin position="1777"/>
        <end position="1787"/>
    </location>
</feature>
<comment type="subcellular location">
    <subcellularLocation>
        <location evidence="1">Membrane</location>
        <topology evidence="1">Multi-pass membrane protein</topology>
    </subcellularLocation>
</comment>
<sequence>MSRDVLAFGSTMRIPLLYQGEYSQWSERFMNYPEEQTDGEAMINSIKNDDQPLPRVTQVSIAGLSSTKQSPLKDKSLCNKTAKDLWEALARQMLGSEYGEQDRKAAVLYEYETFKTTEGELLLDTYIRYLQKKINVVTSDPLALIAEKTKITALLAKAFNRNKFYSKPTNNNLRTSSASNSANKRQVFVKSDDKKEDKKVEEKKRDISKVKCYNCKKEEKVLLDSEKSSSSLEDTIAELSYYISESESGSEYETSKYYDNSTTYGLFVDTNDDQEIFHDSSEIFSENLIESQIDHNESDVTHNDYEDVAKLINQMTKEFDKKIAKYHKRLEKANQQCNDFENQNNDLKDKYDVLKNQATTFEEKNNELNEQIKLLIEKNADLLAQTNVIKEQLKVKHVVIDTHAECQEKYAKLKAERYEYMIPYFAYFDNDKQHRKQIIDQEILFDKMSYQFVEMNNDFKRARENKIEFAYDYGNMNASYVNEKINLPDDYFQEIINPDFDKIDYLFQQTSSLKPYVPTAILEKIIIDLEDEVVSLLAKEEENLETFKSLKSKGFESSEKEISESENQSENDCQVVEFFFNDLENPNVIAPGMFKLNLDTFSSVRRPKRYSRKDLMLYNNSHLRDTRSAHACNNARNAYCNATMNAYDGVNDLFVFDDIVDSGCSKHMTGNRALLTNFMEKFLRALRFGNNDFAVIAGYGDVIIGSMMIKRVYYVEGLVHNLFSVGQFCDKGLEVTFRKSACFVRNKKGVDLLTGDHSSNLYTIALNEIASNSSSYLLAKASSLQSWLWHQRLSHLNFATINNLVKNNLVRGLPKMKFEKDHLCFACEQGKIHRKHHKSKTAFASNQPLYLLHTALCGLMHVESINGKRYVLVIADDFSQYTWIHESVNVNFDEISEMASKQFNLEPSLTNLNKKEKYLNPTVSQVEETSKKDLEDLFHNIYDEYFDASKLKKSPTTNVETSNNEGEVFHEVSESFKGKSSLSSLNDDVQQNTEEDHPSHKIIGDPKSSVRTKGQLANSCLFACLLSSIYPANMAEALKDADWVIAMQDELDQFARLKVWRLAPKPEGKTVIKTKWIFKNKKDESTLVIRNKVRLVVVGYRQQEGIDYNETFAPTTFLNGILKEEVYVGQPLGFVSKQYPDHVYAHDKALYGLKQAPRAWYDVLSKFLIDSGFQKGEIKGFTICFNEYFNTYAKYIYVTGNNIIRYKVELEKSGGQFYLFDNEWSAFVATNVPVETTTMHFILQGVDDYYVTVYDVEGLLHGHMNLHQGLLLGHLNLHQGLLQGLLLGHLNLHQGAIGIFSDARTFCFNCLKFWDIGWFNLIWKRINTDNFIPFPVVLLICESGYTRASFHVYDRDPFREVGNAYLVSGGSEGLAASRTATPLPRHPPPVTANDGRSYIRFQNITFRRSEASAAKYSKTQRRTGLVQVIIFEAADRDNIGGSPYGGQRSICCTPDLAKVEGCKQGEVIRIPSARDSSWPVTVNVYFRGKSLTAQLKTTEAYITKTGMYNLFFISCDPSLKGMTMSGQTSWKGPDGYLPGRMAPLKKFYVIMAIAYALLCVAWFSQYVRFWDDVLQLQHCISVVVGVGLFEMILWYFDYAYFNNTGTRPVALTTWVVTVGAARRTVSRLLMLCVSMGYGVVRPTLGGLTTKVMLIGVTYFLSTELLNITEYVGAISDIAGRARVILVLPNALLDAFLIMWIFTSLSKTLAQLQAVILAVVWIGYEVYFKATDPFNEKWQSGWIITAFWDILAFALLCVICYLWAPSQTSQRYAYSEERGEDSDGEESEALYSGTPKGDIGLVKQERREKNGQNEDDFDLDEDDDLMPKSGNEANFQHREKRMQSLPITNIFELFSICFCESRVKSVSELNLVKERMTMLLIILNLIKEWKEVSSYKALSIGEVLKKLSNKQPACSDKGPIVVKTDDPLDDLSNILGDYANTGKEITEKEIIVHVGTTVRIDVQQEPNQESLTITFIRVYVFLGALKQGFRACGRKILGLHGCFMLGPFLGQILTAVGVDENNGIYPVAYAIVESECKASWCWFLNLLGEDVEIWPVVESKTVIIPPIHKPQVGRPLKKRKNSVDGLASQSCSSGKIYRKGKSVKCSKYGNLGHNRKGFKG</sequence>
<feature type="region of interest" description="Disordered" evidence="7">
    <location>
        <begin position="170"/>
        <end position="191"/>
    </location>
</feature>
<dbReference type="GO" id="GO:0016020">
    <property type="term" value="C:membrane"/>
    <property type="evidence" value="ECO:0007669"/>
    <property type="project" value="UniProtKB-SubCell"/>
</dbReference>
<feature type="compositionally biased region" description="Basic and acidic residues" evidence="7">
    <location>
        <begin position="994"/>
        <end position="1004"/>
    </location>
</feature>
<evidence type="ECO:0000256" key="3">
    <source>
        <dbReference type="ARBA" id="ARBA00022729"/>
    </source>
</evidence>
<feature type="coiled-coil region" evidence="6">
    <location>
        <begin position="316"/>
        <end position="385"/>
    </location>
</feature>
<evidence type="ECO:0000259" key="11">
    <source>
        <dbReference type="Pfam" id="PF13976"/>
    </source>
</evidence>
<proteinExistence type="predicted"/>
<dbReference type="EMBL" id="BKCJ010004311">
    <property type="protein sequence ID" value="GEU60281.1"/>
    <property type="molecule type" value="Genomic_DNA"/>
</dbReference>
<dbReference type="InterPro" id="IPR054722">
    <property type="entry name" value="PolX-like_BBD"/>
</dbReference>
<dbReference type="InterPro" id="IPR053937">
    <property type="entry name" value="GOST_TM"/>
</dbReference>
<dbReference type="InterPro" id="IPR013103">
    <property type="entry name" value="RVT_2"/>
</dbReference>
<dbReference type="InterPro" id="IPR025724">
    <property type="entry name" value="GAG-pre-integrase_dom"/>
</dbReference>
<name>A0A6L2LEM3_TANCI</name>
<dbReference type="GO" id="GO:0005794">
    <property type="term" value="C:Golgi apparatus"/>
    <property type="evidence" value="ECO:0007669"/>
    <property type="project" value="TreeGrafter"/>
</dbReference>
<feature type="transmembrane region" description="Helical" evidence="8">
    <location>
        <begin position="1579"/>
        <end position="1596"/>
    </location>
</feature>
<dbReference type="Pfam" id="PF22936">
    <property type="entry name" value="Pol_BBD"/>
    <property type="match status" value="1"/>
</dbReference>
<feature type="compositionally biased region" description="Polar residues" evidence="7">
    <location>
        <begin position="170"/>
        <end position="184"/>
    </location>
</feature>
<dbReference type="PANTHER" id="PTHR21229:SF1">
    <property type="entry name" value="GH17801P"/>
    <property type="match status" value="1"/>
</dbReference>
<dbReference type="PANTHER" id="PTHR21229">
    <property type="entry name" value="LUNG SEVEN TRANSMEMBRANE RECEPTOR"/>
    <property type="match status" value="1"/>
</dbReference>
<gene>
    <name evidence="13" type="ORF">Tci_032259</name>
</gene>
<dbReference type="Pfam" id="PF13976">
    <property type="entry name" value="gag_pre-integrs"/>
    <property type="match status" value="1"/>
</dbReference>
<comment type="caution">
    <text evidence="13">The sequence shown here is derived from an EMBL/GenBank/DDBJ whole genome shotgun (WGS) entry which is preliminary data.</text>
</comment>
<reference evidence="13" key="1">
    <citation type="journal article" date="2019" name="Sci. Rep.">
        <title>Draft genome of Tanacetum cinerariifolium, the natural source of mosquito coil.</title>
        <authorList>
            <person name="Yamashiro T."/>
            <person name="Shiraishi A."/>
            <person name="Satake H."/>
            <person name="Nakayama K."/>
        </authorList>
    </citation>
    <scope>NUCLEOTIDE SEQUENCE</scope>
</reference>
<feature type="region of interest" description="Disordered" evidence="7">
    <location>
        <begin position="979"/>
        <end position="1008"/>
    </location>
</feature>
<dbReference type="Pfam" id="PF06814">
    <property type="entry name" value="GOST_TM"/>
    <property type="match status" value="2"/>
</dbReference>
<feature type="compositionally biased region" description="Basic and acidic residues" evidence="7">
    <location>
        <begin position="1802"/>
        <end position="1811"/>
    </location>
</feature>
<evidence type="ECO:0000256" key="5">
    <source>
        <dbReference type="ARBA" id="ARBA00023136"/>
    </source>
</evidence>
<keyword evidence="5 8" id="KW-0472">Membrane</keyword>
<feature type="transmembrane region" description="Helical" evidence="8">
    <location>
        <begin position="1683"/>
        <end position="1702"/>
    </location>
</feature>
<accession>A0A6L2LEM3</accession>
<keyword evidence="4 8" id="KW-1133">Transmembrane helix</keyword>
<keyword evidence="3" id="KW-0732">Signal</keyword>
<organism evidence="13">
    <name type="scientific">Tanacetum cinerariifolium</name>
    <name type="common">Dalmatian daisy</name>
    <name type="synonym">Chrysanthemum cinerariifolium</name>
    <dbReference type="NCBI Taxonomy" id="118510"/>
    <lineage>
        <taxon>Eukaryota</taxon>
        <taxon>Viridiplantae</taxon>
        <taxon>Streptophyta</taxon>
        <taxon>Embryophyta</taxon>
        <taxon>Tracheophyta</taxon>
        <taxon>Spermatophyta</taxon>
        <taxon>Magnoliopsida</taxon>
        <taxon>eudicotyledons</taxon>
        <taxon>Gunneridae</taxon>
        <taxon>Pentapetalae</taxon>
        <taxon>asterids</taxon>
        <taxon>campanulids</taxon>
        <taxon>Asterales</taxon>
        <taxon>Asteraceae</taxon>
        <taxon>Asteroideae</taxon>
        <taxon>Anthemideae</taxon>
        <taxon>Anthemidinae</taxon>
        <taxon>Tanacetum</taxon>
    </lineage>
</organism>
<evidence type="ECO:0000256" key="2">
    <source>
        <dbReference type="ARBA" id="ARBA00022692"/>
    </source>
</evidence>
<protein>
    <submittedName>
        <fullName evidence="13">Transmembrane protein 87A</fullName>
    </submittedName>
</protein>
<dbReference type="InterPro" id="IPR009637">
    <property type="entry name" value="GPR107/GPR108-like"/>
</dbReference>
<feature type="domain" description="Retrovirus-related Pol polyprotein from transposon TNT 1-94-like beta-barrel" evidence="12">
    <location>
        <begin position="659"/>
        <end position="732"/>
    </location>
</feature>
<evidence type="ECO:0000256" key="4">
    <source>
        <dbReference type="ARBA" id="ARBA00022989"/>
    </source>
</evidence>
<evidence type="ECO:0000259" key="12">
    <source>
        <dbReference type="Pfam" id="PF22936"/>
    </source>
</evidence>
<keyword evidence="6" id="KW-0175">Coiled coil</keyword>
<evidence type="ECO:0000256" key="6">
    <source>
        <dbReference type="SAM" id="Coils"/>
    </source>
</evidence>
<feature type="domain" description="Reverse transcriptase Ty1/copia-type" evidence="10">
    <location>
        <begin position="1115"/>
        <end position="1178"/>
    </location>
</feature>